<feature type="region of interest" description="Disordered" evidence="1">
    <location>
        <begin position="1"/>
        <end position="25"/>
    </location>
</feature>
<feature type="region of interest" description="Disordered" evidence="1">
    <location>
        <begin position="646"/>
        <end position="687"/>
    </location>
</feature>
<name>A0AAD5YMD2_9APHY</name>
<dbReference type="PANTHER" id="PTHR47432:SF1">
    <property type="entry name" value="CELL WALL ASSEMBLY REGULATOR SMI1"/>
    <property type="match status" value="1"/>
</dbReference>
<comment type="caution">
    <text evidence="3">The sequence shown here is derived from an EMBL/GenBank/DDBJ whole genome shotgun (WGS) entry which is preliminary data.</text>
</comment>
<feature type="compositionally biased region" description="Basic and acidic residues" evidence="1">
    <location>
        <begin position="647"/>
        <end position="657"/>
    </location>
</feature>
<feature type="domain" description="Knr4/Smi1-like" evidence="2">
    <location>
        <begin position="129"/>
        <end position="282"/>
    </location>
</feature>
<dbReference type="GO" id="GO:0043332">
    <property type="term" value="C:mating projection tip"/>
    <property type="evidence" value="ECO:0007669"/>
    <property type="project" value="TreeGrafter"/>
</dbReference>
<sequence length="687" mass="73510">MSSTHEAFSLPTSSPGLSSQHPDAFDPQALTQLHSASSAAAYSYPPPSPGGIYDSVPTTFVPIYVISSRPRTNILSLISYSSRSRQSTLLPLHNNPLSPSHPPLSHTWDRLRAWLANEYPELGDTLNFGILPQDLAQIEMAFGFALPPTVRDSYLCVDGQEPESAAGCSEGLFFGLTLLPLEDVLEEWKFWREVDEDPTTGANPRLREMMQSIPPNWVRKEYSSRGWIPLVADKAGNYLGIDMHPGEEGSVGQVIVFGRDFDTKVVMWRGDGPGGWAKFLAGFVEDLESGEGFEMGVGNDGSDGSEDSVGYESYFYDGVGRGQGDGGGDSGTGGMRLAGEYKGWSVLEAWADRSVRRWQEAGLLPESIETSPNEGRAVKSPPPPLNLQTAGAEVPIPVLSPQSAATATAATPLGNATNRDYKSSRQALPTISVTKAPLPRPVDLPTQDDIIVTVDSPLGEEDIEAARHIDVYEIDEPPSPIREIQSMPLQSTTTVAAAVPLPRSPIPRMLSTSPEPISTPPTKVSDLLENTEEVVLVEPATITTTVVEPVSVGVESSDVDAPVLVKPIEESPVLVSSEDVLEEETPDTTPSSTIRLIGGGGIAGLSEDTDVKVPLEDNDGEPELVEIELGPTPTTPVSISNPAVEAVKADGKNEKKKTGLSANLKRLSHLGNSKRKKDSAGSLKEVV</sequence>
<proteinExistence type="predicted"/>
<accession>A0AAD5YMD2</accession>
<evidence type="ECO:0000313" key="3">
    <source>
        <dbReference type="EMBL" id="KAJ3492310.1"/>
    </source>
</evidence>
<feature type="compositionally biased region" description="Basic residues" evidence="1">
    <location>
        <begin position="666"/>
        <end position="677"/>
    </location>
</feature>
<feature type="region of interest" description="Disordered" evidence="1">
    <location>
        <begin position="504"/>
        <end position="524"/>
    </location>
</feature>
<dbReference type="InterPro" id="IPR037883">
    <property type="entry name" value="Knr4/Smi1-like_sf"/>
</dbReference>
<organism evidence="3 4">
    <name type="scientific">Meripilus lineatus</name>
    <dbReference type="NCBI Taxonomy" id="2056292"/>
    <lineage>
        <taxon>Eukaryota</taxon>
        <taxon>Fungi</taxon>
        <taxon>Dikarya</taxon>
        <taxon>Basidiomycota</taxon>
        <taxon>Agaricomycotina</taxon>
        <taxon>Agaricomycetes</taxon>
        <taxon>Polyporales</taxon>
        <taxon>Meripilaceae</taxon>
        <taxon>Meripilus</taxon>
    </lineage>
</organism>
<dbReference type="PANTHER" id="PTHR47432">
    <property type="entry name" value="CELL WALL ASSEMBLY REGULATOR SMI1"/>
    <property type="match status" value="1"/>
</dbReference>
<evidence type="ECO:0000256" key="1">
    <source>
        <dbReference type="SAM" id="MobiDB-lite"/>
    </source>
</evidence>
<dbReference type="InterPro" id="IPR018958">
    <property type="entry name" value="Knr4/Smi1-like_dom"/>
</dbReference>
<dbReference type="InterPro" id="IPR051873">
    <property type="entry name" value="KNR4/SMI1_regulator"/>
</dbReference>
<feature type="compositionally biased region" description="Polar residues" evidence="1">
    <location>
        <begin position="1"/>
        <end position="21"/>
    </location>
</feature>
<dbReference type="Proteomes" id="UP001212997">
    <property type="component" value="Unassembled WGS sequence"/>
</dbReference>
<dbReference type="SMART" id="SM00860">
    <property type="entry name" value="SMI1_KNR4"/>
    <property type="match status" value="1"/>
</dbReference>
<evidence type="ECO:0000259" key="2">
    <source>
        <dbReference type="SMART" id="SM00860"/>
    </source>
</evidence>
<keyword evidence="4" id="KW-1185">Reference proteome</keyword>
<dbReference type="GO" id="GO:0070880">
    <property type="term" value="P:fungal-type cell wall beta-glucan biosynthetic process"/>
    <property type="evidence" value="ECO:0007669"/>
    <property type="project" value="TreeGrafter"/>
</dbReference>
<feature type="compositionally biased region" description="Low complexity" evidence="1">
    <location>
        <begin position="511"/>
        <end position="522"/>
    </location>
</feature>
<evidence type="ECO:0000313" key="4">
    <source>
        <dbReference type="Proteomes" id="UP001212997"/>
    </source>
</evidence>
<dbReference type="SUPFAM" id="SSF160631">
    <property type="entry name" value="SMI1/KNR4-like"/>
    <property type="match status" value="1"/>
</dbReference>
<reference evidence="3" key="1">
    <citation type="submission" date="2022-07" db="EMBL/GenBank/DDBJ databases">
        <title>Genome Sequence of Physisporinus lineatus.</title>
        <authorList>
            <person name="Buettner E."/>
        </authorList>
    </citation>
    <scope>NUCLEOTIDE SEQUENCE</scope>
    <source>
        <strain evidence="3">VT162</strain>
    </source>
</reference>
<gene>
    <name evidence="3" type="ORF">NLI96_g20</name>
</gene>
<protein>
    <recommendedName>
        <fullName evidence="2">Knr4/Smi1-like domain-containing protein</fullName>
    </recommendedName>
</protein>
<dbReference type="Pfam" id="PF09346">
    <property type="entry name" value="SMI1_KNR4"/>
    <property type="match status" value="1"/>
</dbReference>
<dbReference type="EMBL" id="JANAWD010000001">
    <property type="protein sequence ID" value="KAJ3492310.1"/>
    <property type="molecule type" value="Genomic_DNA"/>
</dbReference>
<dbReference type="AlphaFoldDB" id="A0AAD5YMD2"/>